<organism evidence="1 2">
    <name type="scientific">Bifidobacterium longum subsp. longum</name>
    <dbReference type="NCBI Taxonomy" id="1679"/>
    <lineage>
        <taxon>Bacteria</taxon>
        <taxon>Bacillati</taxon>
        <taxon>Actinomycetota</taxon>
        <taxon>Actinomycetes</taxon>
        <taxon>Bifidobacteriales</taxon>
        <taxon>Bifidobacteriaceae</taxon>
        <taxon>Bifidobacterium</taxon>
    </lineage>
</organism>
<sequence length="89" mass="9738">MPGAIMAANSHCPCNSSMTIINACAIIGHAAANMVRRARNGGAPKRCFARDTADAVWTECRFESFCCDVMLPAWGNACRKRKPNQGMWF</sequence>
<comment type="caution">
    <text evidence="1">The sequence shown here is derived from an EMBL/GenBank/DDBJ whole genome shotgun (WGS) entry which is preliminary data.</text>
</comment>
<accession>A0AAV4L2S9</accession>
<name>A0AAV4L2S9_BIFLL</name>
<evidence type="ECO:0000313" key="2">
    <source>
        <dbReference type="Proteomes" id="UP000663812"/>
    </source>
</evidence>
<dbReference type="AlphaFoldDB" id="A0AAV4L2S9"/>
<protein>
    <submittedName>
        <fullName evidence="1">Uncharacterized protein</fullName>
    </submittedName>
</protein>
<evidence type="ECO:0000313" key="1">
    <source>
        <dbReference type="EMBL" id="GHM72232.1"/>
    </source>
</evidence>
<gene>
    <name evidence="1" type="ORF">MCC00316_05220</name>
</gene>
<dbReference type="Proteomes" id="UP000663812">
    <property type="component" value="Unassembled WGS sequence"/>
</dbReference>
<reference evidence="1" key="1">
    <citation type="journal article" date="2021" name="Appl. Environ. Microbiol.">
        <title>Novel 3-O-alpha-d-Galactosyl-alpha-l-Arabinofuranosidase for the Assimilation of Gum Arabic Arabinogalactan Protein in Bifidobacterium longum subsp. longum.</title>
        <authorList>
            <person name="Sasaki Y."/>
            <person name="Horigome A."/>
            <person name="Odamaki T."/>
            <person name="Xiao J.Z."/>
            <person name="Ishiwata A."/>
            <person name="Ito Y."/>
            <person name="Kitahara K."/>
            <person name="Fujita K."/>
        </authorList>
    </citation>
    <scope>NUCLEOTIDE SEQUENCE</scope>
    <source>
        <strain evidence="1">MCC00316</strain>
    </source>
</reference>
<dbReference type="EMBL" id="BNHC01000002">
    <property type="protein sequence ID" value="GHM72232.1"/>
    <property type="molecule type" value="Genomic_DNA"/>
</dbReference>
<proteinExistence type="predicted"/>